<keyword evidence="3" id="KW-1185">Reference proteome</keyword>
<dbReference type="Gene3D" id="2.30.29.190">
    <property type="match status" value="1"/>
</dbReference>
<dbReference type="InterPro" id="IPR041081">
    <property type="entry name" value="DUF5629"/>
</dbReference>
<dbReference type="Pfam" id="PF18629">
    <property type="entry name" value="DUF5629"/>
    <property type="match status" value="1"/>
</dbReference>
<organism evidence="2 3">
    <name type="scientific">Pseudomonas pohangensis</name>
    <dbReference type="NCBI Taxonomy" id="364197"/>
    <lineage>
        <taxon>Bacteria</taxon>
        <taxon>Pseudomonadati</taxon>
        <taxon>Pseudomonadota</taxon>
        <taxon>Gammaproteobacteria</taxon>
        <taxon>Pseudomonadales</taxon>
        <taxon>Pseudomonadaceae</taxon>
        <taxon>Pseudomonas</taxon>
    </lineage>
</organism>
<dbReference type="EMBL" id="LT629785">
    <property type="protein sequence ID" value="SDU20345.1"/>
    <property type="molecule type" value="Genomic_DNA"/>
</dbReference>
<evidence type="ECO:0000313" key="2">
    <source>
        <dbReference type="EMBL" id="SDU20345.1"/>
    </source>
</evidence>
<name>A0A1H2GL96_9PSED</name>
<dbReference type="Proteomes" id="UP000243232">
    <property type="component" value="Chromosome I"/>
</dbReference>
<sequence length="112" mass="12665">MTDESPYLLDELENAELLEIDGLYSWQFSLDETVLDQADAAAEADLPFASEAILLRIELLDGRTLRKWQFSYNQVLEAQHQSADGSWLIADTQKSWRLKCQADIAASADNQD</sequence>
<dbReference type="STRING" id="364197.SAMN05216296_2379"/>
<proteinExistence type="predicted"/>
<dbReference type="OrthoDB" id="7013999at2"/>
<reference evidence="3" key="1">
    <citation type="submission" date="2016-10" db="EMBL/GenBank/DDBJ databases">
        <authorList>
            <person name="Varghese N."/>
            <person name="Submissions S."/>
        </authorList>
    </citation>
    <scope>NUCLEOTIDE SEQUENCE [LARGE SCALE GENOMIC DNA]</scope>
    <source>
        <strain evidence="3">DSM 17875</strain>
    </source>
</reference>
<dbReference type="AlphaFoldDB" id="A0A1H2GL96"/>
<dbReference type="RefSeq" id="WP_090195466.1">
    <property type="nucleotide sequence ID" value="NZ_LT629785.1"/>
</dbReference>
<protein>
    <recommendedName>
        <fullName evidence="1">DUF5629 domain-containing protein</fullName>
    </recommendedName>
</protein>
<feature type="domain" description="DUF5629" evidence="1">
    <location>
        <begin position="7"/>
        <end position="102"/>
    </location>
</feature>
<evidence type="ECO:0000313" key="3">
    <source>
        <dbReference type="Proteomes" id="UP000243232"/>
    </source>
</evidence>
<gene>
    <name evidence="2" type="ORF">SAMN05216296_2379</name>
</gene>
<accession>A0A1H2GL96</accession>
<evidence type="ECO:0000259" key="1">
    <source>
        <dbReference type="Pfam" id="PF18629"/>
    </source>
</evidence>